<comment type="catalytic activity">
    <reaction evidence="5">
        <text>a 3'-end uridylyl-uridine-RNA = a 3'-end 2',3'-cyclophospho-uridine-RNA + uridine</text>
        <dbReference type="Rhea" id="RHEA:46052"/>
        <dbReference type="Rhea" id="RHEA-COMP:17384"/>
        <dbReference type="Rhea" id="RHEA-COMP:17385"/>
        <dbReference type="ChEBI" id="CHEBI:16704"/>
        <dbReference type="ChEBI" id="CHEBI:85643"/>
        <dbReference type="ChEBI" id="CHEBI:85644"/>
    </reaction>
    <physiologicalReaction direction="left-to-right" evidence="5">
        <dbReference type="Rhea" id="RHEA:46053"/>
    </physiologicalReaction>
</comment>
<dbReference type="GO" id="GO:1990838">
    <property type="term" value="F:poly(U)-specific exoribonuclease activity, producing 3' uridine cyclic phosphate ends"/>
    <property type="evidence" value="ECO:0007669"/>
    <property type="project" value="UniProtKB-UniRule"/>
</dbReference>
<organism evidence="8 9">
    <name type="scientific">Diabrotica balteata</name>
    <name type="common">Banded cucumber beetle</name>
    <dbReference type="NCBI Taxonomy" id="107213"/>
    <lineage>
        <taxon>Eukaryota</taxon>
        <taxon>Metazoa</taxon>
        <taxon>Ecdysozoa</taxon>
        <taxon>Arthropoda</taxon>
        <taxon>Hexapoda</taxon>
        <taxon>Insecta</taxon>
        <taxon>Pterygota</taxon>
        <taxon>Neoptera</taxon>
        <taxon>Endopterygota</taxon>
        <taxon>Coleoptera</taxon>
        <taxon>Polyphaga</taxon>
        <taxon>Cucujiformia</taxon>
        <taxon>Chrysomeloidea</taxon>
        <taxon>Chrysomelidae</taxon>
        <taxon>Galerucinae</taxon>
        <taxon>Diabroticina</taxon>
        <taxon>Diabroticites</taxon>
        <taxon>Diabrotica</taxon>
    </lineage>
</organism>
<evidence type="ECO:0000256" key="7">
    <source>
        <dbReference type="SAM" id="MobiDB-lite"/>
    </source>
</evidence>
<comment type="subcellular location">
    <subcellularLocation>
        <location evidence="6">Nucleus</location>
    </subcellularLocation>
</comment>
<keyword evidence="9" id="KW-1185">Reference proteome</keyword>
<name>A0A9N9T082_DIABA</name>
<dbReference type="EC" id="3.1.4.-" evidence="6"/>
<dbReference type="GO" id="GO:0005634">
    <property type="term" value="C:nucleus"/>
    <property type="evidence" value="ECO:0007669"/>
    <property type="project" value="UniProtKB-SubCell"/>
</dbReference>
<keyword evidence="3" id="KW-0456">Lyase</keyword>
<dbReference type="GO" id="GO:0034477">
    <property type="term" value="P:U6 snRNA 3'-end processing"/>
    <property type="evidence" value="ECO:0007669"/>
    <property type="project" value="UniProtKB-UniRule"/>
</dbReference>
<evidence type="ECO:0000313" key="9">
    <source>
        <dbReference type="Proteomes" id="UP001153709"/>
    </source>
</evidence>
<feature type="active site" description="Proton donor/acceptor" evidence="6">
    <location>
        <position position="124"/>
    </location>
</feature>
<dbReference type="Proteomes" id="UP001153709">
    <property type="component" value="Chromosome 3"/>
</dbReference>
<keyword evidence="1 6" id="KW-0540">Nuclease</keyword>
<proteinExistence type="inferred from homology"/>
<sequence>MLGKGSLSLLSEYGGDSSEDDELGPRLARKRTLEEQDEEDHSFKKRSFRLPVPEVLLKDKQTVEEHVDDPHLHGGRIRSFAHERGNWATFVYIALNHTEGMLELINEIIAAVPNIPLICVDNFHISLTKTVILKHHWINSFVDGVRLKTNYLKRFMILFDSLKVYCNEERTRTFIGIQIKSGYDSLIKLVDILNICLSEFKLPSFYNDPSFHMSIIWCLGDYEEELNRILPQLNAKLHDLMDSSNQENWYIYVQFIMCKTGNKYFKFDLT</sequence>
<keyword evidence="2 6" id="KW-0378">Hydrolase</keyword>
<dbReference type="EMBL" id="OU898278">
    <property type="protein sequence ID" value="CAG9831556.1"/>
    <property type="molecule type" value="Genomic_DNA"/>
</dbReference>
<keyword evidence="4 6" id="KW-0539">Nucleus</keyword>
<evidence type="ECO:0000256" key="6">
    <source>
        <dbReference type="HAMAP-Rule" id="MF_03040"/>
    </source>
</evidence>
<evidence type="ECO:0000256" key="3">
    <source>
        <dbReference type="ARBA" id="ARBA00023239"/>
    </source>
</evidence>
<protein>
    <recommendedName>
        <fullName evidence="6">U6 snRNA phosphodiesterase</fullName>
        <ecNumber evidence="6">3.1.4.-</ecNumber>
    </recommendedName>
</protein>
<comment type="function">
    <text evidence="6">Phosphodiesterase responsible for the U6 snRNA 3' end processing. Acts as an exoribonuclease (RNase) responsible for trimming the poly(U) tract of the last nucleotides in the pre-U6 snRNA molecule, leading to the formation of mature U6 snRNA.</text>
</comment>
<dbReference type="Pfam" id="PF09749">
    <property type="entry name" value="HVSL"/>
    <property type="match status" value="1"/>
</dbReference>
<evidence type="ECO:0000256" key="5">
    <source>
        <dbReference type="ARBA" id="ARBA00029300"/>
    </source>
</evidence>
<evidence type="ECO:0000256" key="4">
    <source>
        <dbReference type="ARBA" id="ARBA00023242"/>
    </source>
</evidence>
<comment type="similarity">
    <text evidence="6">Belongs to the 2H phosphoesterase superfamily. USB1 family.</text>
</comment>
<evidence type="ECO:0000256" key="1">
    <source>
        <dbReference type="ARBA" id="ARBA00022722"/>
    </source>
</evidence>
<feature type="region of interest" description="Disordered" evidence="7">
    <location>
        <begin position="1"/>
        <end position="42"/>
    </location>
</feature>
<dbReference type="HAMAP" id="MF_03040">
    <property type="entry name" value="USB1"/>
    <property type="match status" value="1"/>
</dbReference>
<reference evidence="8" key="1">
    <citation type="submission" date="2022-01" db="EMBL/GenBank/DDBJ databases">
        <authorList>
            <person name="King R."/>
        </authorList>
    </citation>
    <scope>NUCLEOTIDE SEQUENCE</scope>
</reference>
<accession>A0A9N9T082</accession>
<gene>
    <name evidence="8" type="ORF">DIABBA_LOCUS5137</name>
</gene>
<dbReference type="GO" id="GO:0016829">
    <property type="term" value="F:lyase activity"/>
    <property type="evidence" value="ECO:0007669"/>
    <property type="project" value="UniProtKB-KW"/>
</dbReference>
<dbReference type="PANTHER" id="PTHR13522">
    <property type="entry name" value="U6 SNRNA PHOSPHODIESTERASE 1"/>
    <property type="match status" value="1"/>
</dbReference>
<dbReference type="AlphaFoldDB" id="A0A9N9T082"/>
<evidence type="ECO:0000313" key="8">
    <source>
        <dbReference type="EMBL" id="CAG9831556.1"/>
    </source>
</evidence>
<dbReference type="PANTHER" id="PTHR13522:SF3">
    <property type="entry name" value="U6 SNRNA PHOSPHODIESTERASE 1"/>
    <property type="match status" value="1"/>
</dbReference>
<dbReference type="InterPro" id="IPR027521">
    <property type="entry name" value="Usb1"/>
</dbReference>
<evidence type="ECO:0000256" key="2">
    <source>
        <dbReference type="ARBA" id="ARBA00022801"/>
    </source>
</evidence>
<dbReference type="OrthoDB" id="49151at2759"/>
<dbReference type="Gene3D" id="3.90.1140.10">
    <property type="entry name" value="Cyclic phosphodiesterase"/>
    <property type="match status" value="1"/>
</dbReference>
<feature type="active site" description="Proton donor/acceptor" evidence="6">
    <location>
        <position position="212"/>
    </location>
</feature>